<reference evidence="1 2" key="1">
    <citation type="submission" date="2016-01" db="EMBL/GenBank/DDBJ databases">
        <title>Whole genome sequencing of Myroides marinus L41.</title>
        <authorList>
            <person name="Hong K.W."/>
        </authorList>
    </citation>
    <scope>NUCLEOTIDE SEQUENCE [LARGE SCALE GENOMIC DNA]</scope>
    <source>
        <strain evidence="1 2">L41</strain>
    </source>
</reference>
<dbReference type="SUPFAM" id="SSF49899">
    <property type="entry name" value="Concanavalin A-like lectins/glucanases"/>
    <property type="match status" value="1"/>
</dbReference>
<comment type="caution">
    <text evidence="1">The sequence shown here is derived from an EMBL/GenBank/DDBJ whole genome shotgun (WGS) entry which is preliminary data.</text>
</comment>
<evidence type="ECO:0000313" key="1">
    <source>
        <dbReference type="EMBL" id="KZE76536.1"/>
    </source>
</evidence>
<proteinExistence type="predicted"/>
<keyword evidence="2" id="KW-1185">Reference proteome</keyword>
<dbReference type="InterPro" id="IPR013320">
    <property type="entry name" value="ConA-like_dom_sf"/>
</dbReference>
<dbReference type="GO" id="GO:0004553">
    <property type="term" value="F:hydrolase activity, hydrolyzing O-glycosyl compounds"/>
    <property type="evidence" value="ECO:0007669"/>
    <property type="project" value="UniProtKB-ARBA"/>
</dbReference>
<evidence type="ECO:0000313" key="2">
    <source>
        <dbReference type="Proteomes" id="UP000076630"/>
    </source>
</evidence>
<gene>
    <name evidence="1" type="ORF">AV926_15430</name>
</gene>
<dbReference type="Gene3D" id="2.60.120.200">
    <property type="match status" value="1"/>
</dbReference>
<sequence length="521" mass="56623">MRKKVLFGYSKIYYCLLILLFNQLCLGQNKFPYFNTGQSEQGFIKIDAKTNDLPTPNLITFSPDGIKLVDGGSQQAAVALDALSFSTDKGFILEFEFGLDLGSSNPGDGIAMVLFDASITTPAMGVKGSGLGYAHARRTTGGHLKGFLGGFLGLGLDLYGNYKNVMSDTKETRNGIIDGKDEPSGTGGGNYVVLRGPAGPLNTEGYPVLFGINTNVNSNYYLDKSSGDREKRQKGFEGQRFEIKGGKHNVGPGDPAYRKAIISLVKGKDDVNNSIDGFFISVDMLHGVYKSSVIKNYFIPTTGTIRYRELVTAGSTTVTTKTLAISVPTELKMAFTGSTGGASIRAHIRNIALSLPFSPVANDMSVQGVLVDAPSTIKPLYLAFGYNSNVYSVLNPPIKSFLYLDKKSFRFKRYDPVSKQPVLTPDSYTLNEPGTGIFKYDENTGEITFTPETGFQGDVPYTFYYDIKNVKPASGTDISTEEYRSRTAAITLNFVKKGTGVDAYPTIIVNRGLKNTKELKP</sequence>
<dbReference type="AlphaFoldDB" id="A0A163WM24"/>
<name>A0A163WM24_9FLAO</name>
<dbReference type="EMBL" id="LQNU01000076">
    <property type="protein sequence ID" value="KZE76536.1"/>
    <property type="molecule type" value="Genomic_DNA"/>
</dbReference>
<dbReference type="OrthoDB" id="5726170at2"/>
<accession>A0A163WM24</accession>
<dbReference type="GO" id="GO:0005975">
    <property type="term" value="P:carbohydrate metabolic process"/>
    <property type="evidence" value="ECO:0007669"/>
    <property type="project" value="UniProtKB-ARBA"/>
</dbReference>
<protein>
    <submittedName>
        <fullName evidence="1">Uncharacterized protein</fullName>
    </submittedName>
</protein>
<dbReference type="RefSeq" id="WP_038985818.1">
    <property type="nucleotide sequence ID" value="NZ_JACAJU010000009.1"/>
</dbReference>
<dbReference type="Proteomes" id="UP000076630">
    <property type="component" value="Unassembled WGS sequence"/>
</dbReference>
<organism evidence="1 2">
    <name type="scientific">Myroides marinus</name>
    <dbReference type="NCBI Taxonomy" id="703342"/>
    <lineage>
        <taxon>Bacteria</taxon>
        <taxon>Pseudomonadati</taxon>
        <taxon>Bacteroidota</taxon>
        <taxon>Flavobacteriia</taxon>
        <taxon>Flavobacteriales</taxon>
        <taxon>Flavobacteriaceae</taxon>
        <taxon>Myroides</taxon>
    </lineage>
</organism>